<accession>A0A4C1TDI9</accession>
<name>A0A4C1TDI9_EUMVA</name>
<comment type="caution">
    <text evidence="9">The sequence shown here is derived from an EMBL/GenBank/DDBJ whole genome shotgun (WGS) entry which is preliminary data.</text>
</comment>
<dbReference type="STRING" id="151549.A0A4C1TDI9"/>
<keyword evidence="5" id="KW-0687">Ribonucleoprotein</keyword>
<evidence type="ECO:0000256" key="6">
    <source>
        <dbReference type="ARBA" id="ARBA00035137"/>
    </source>
</evidence>
<evidence type="ECO:0000313" key="10">
    <source>
        <dbReference type="Proteomes" id="UP000299102"/>
    </source>
</evidence>
<dbReference type="GO" id="GO:0005739">
    <property type="term" value="C:mitochondrion"/>
    <property type="evidence" value="ECO:0007669"/>
    <property type="project" value="InterPro"/>
</dbReference>
<evidence type="ECO:0000256" key="5">
    <source>
        <dbReference type="ARBA" id="ARBA00023274"/>
    </source>
</evidence>
<dbReference type="GO" id="GO:0006412">
    <property type="term" value="P:translation"/>
    <property type="evidence" value="ECO:0007669"/>
    <property type="project" value="InterPro"/>
</dbReference>
<evidence type="ECO:0000256" key="4">
    <source>
        <dbReference type="ARBA" id="ARBA00023128"/>
    </source>
</evidence>
<dbReference type="InterPro" id="IPR059242">
    <property type="entry name" value="mS23_dom"/>
</dbReference>
<keyword evidence="10" id="KW-1185">Reference proteome</keyword>
<dbReference type="PANTHER" id="PTHR15925:SF2">
    <property type="entry name" value="SMALL RIBOSOMAL SUBUNIT PROTEIN MS23"/>
    <property type="match status" value="1"/>
</dbReference>
<dbReference type="Proteomes" id="UP000299102">
    <property type="component" value="Unassembled WGS sequence"/>
</dbReference>
<dbReference type="CDD" id="cd23701">
    <property type="entry name" value="At1g26750"/>
    <property type="match status" value="1"/>
</dbReference>
<protein>
    <recommendedName>
        <fullName evidence="6">Small ribosomal subunit protein mS23</fullName>
    </recommendedName>
</protein>
<feature type="domain" description="Small ribosomal subunit protein mS23 conserved" evidence="8">
    <location>
        <begin position="8"/>
        <end position="106"/>
    </location>
</feature>
<evidence type="ECO:0000313" key="9">
    <source>
        <dbReference type="EMBL" id="GBP11640.1"/>
    </source>
</evidence>
<evidence type="ECO:0000256" key="1">
    <source>
        <dbReference type="ARBA" id="ARBA00004173"/>
    </source>
</evidence>
<dbReference type="InterPro" id="IPR023611">
    <property type="entry name" value="mS23_dom_met"/>
</dbReference>
<comment type="subcellular location">
    <subcellularLocation>
        <location evidence="1">Mitochondrion</location>
    </subcellularLocation>
</comment>
<comment type="similarity">
    <text evidence="2">Belongs to the mitochondrion-specific ribosomal protein mS23 family.</text>
</comment>
<dbReference type="OrthoDB" id="10012356at2759"/>
<dbReference type="GO" id="GO:0003735">
    <property type="term" value="F:structural constituent of ribosome"/>
    <property type="evidence" value="ECO:0007669"/>
    <property type="project" value="InterPro"/>
</dbReference>
<evidence type="ECO:0000259" key="8">
    <source>
        <dbReference type="Pfam" id="PF10484"/>
    </source>
</evidence>
<gene>
    <name evidence="9" type="primary">mrps-23</name>
    <name evidence="9" type="ORF">EVAR_73157_1</name>
</gene>
<dbReference type="InterPro" id="IPR019520">
    <property type="entry name" value="Ribosomal_mS23_met"/>
</dbReference>
<sequence>MEFIFRRMRVTGLLRSEAMKPEDKPIWYDLYEAFPPKLEPRYDRPASNLPIRNIFYEEDVARALLDRKRKTQTQQFINIYQNLNNQGALDGEKVFETSVELLQQQREQMKTDRQEVPISESDESFEETKLSLSEALLQ</sequence>
<evidence type="ECO:0000256" key="3">
    <source>
        <dbReference type="ARBA" id="ARBA00022980"/>
    </source>
</evidence>
<dbReference type="Pfam" id="PF10484">
    <property type="entry name" value="MRP-S23"/>
    <property type="match status" value="1"/>
</dbReference>
<dbReference type="GO" id="GO:0005840">
    <property type="term" value="C:ribosome"/>
    <property type="evidence" value="ECO:0007669"/>
    <property type="project" value="UniProtKB-KW"/>
</dbReference>
<dbReference type="PANTHER" id="PTHR15925">
    <property type="entry name" value="MITOCHONDRIAL RIBOSOMAL PROTEIN S23"/>
    <property type="match status" value="1"/>
</dbReference>
<keyword evidence="3 9" id="KW-0689">Ribosomal protein</keyword>
<dbReference type="AlphaFoldDB" id="A0A4C1TDI9"/>
<evidence type="ECO:0000256" key="7">
    <source>
        <dbReference type="SAM" id="MobiDB-lite"/>
    </source>
</evidence>
<organism evidence="9 10">
    <name type="scientific">Eumeta variegata</name>
    <name type="common">Bagworm moth</name>
    <name type="synonym">Eumeta japonica</name>
    <dbReference type="NCBI Taxonomy" id="151549"/>
    <lineage>
        <taxon>Eukaryota</taxon>
        <taxon>Metazoa</taxon>
        <taxon>Ecdysozoa</taxon>
        <taxon>Arthropoda</taxon>
        <taxon>Hexapoda</taxon>
        <taxon>Insecta</taxon>
        <taxon>Pterygota</taxon>
        <taxon>Neoptera</taxon>
        <taxon>Endopterygota</taxon>
        <taxon>Lepidoptera</taxon>
        <taxon>Glossata</taxon>
        <taxon>Ditrysia</taxon>
        <taxon>Tineoidea</taxon>
        <taxon>Psychidae</taxon>
        <taxon>Oiketicinae</taxon>
        <taxon>Eumeta</taxon>
    </lineage>
</organism>
<proteinExistence type="inferred from homology"/>
<keyword evidence="4" id="KW-0496">Mitochondrion</keyword>
<reference evidence="9 10" key="1">
    <citation type="journal article" date="2019" name="Commun. Biol.">
        <title>The bagworm genome reveals a unique fibroin gene that provides high tensile strength.</title>
        <authorList>
            <person name="Kono N."/>
            <person name="Nakamura H."/>
            <person name="Ohtoshi R."/>
            <person name="Tomita M."/>
            <person name="Numata K."/>
            <person name="Arakawa K."/>
        </authorList>
    </citation>
    <scope>NUCLEOTIDE SEQUENCE [LARGE SCALE GENOMIC DNA]</scope>
</reference>
<dbReference type="EMBL" id="BGZK01004925">
    <property type="protein sequence ID" value="GBP11640.1"/>
    <property type="molecule type" value="Genomic_DNA"/>
</dbReference>
<evidence type="ECO:0000256" key="2">
    <source>
        <dbReference type="ARBA" id="ARBA00009864"/>
    </source>
</evidence>
<feature type="region of interest" description="Disordered" evidence="7">
    <location>
        <begin position="106"/>
        <end position="138"/>
    </location>
</feature>